<dbReference type="AlphaFoldDB" id="A0A9P6IK34"/>
<protein>
    <submittedName>
        <fullName evidence="2">Uncharacterized protein</fullName>
    </submittedName>
</protein>
<organism evidence="2 3">
    <name type="scientific">Modicella reniformis</name>
    <dbReference type="NCBI Taxonomy" id="1440133"/>
    <lineage>
        <taxon>Eukaryota</taxon>
        <taxon>Fungi</taxon>
        <taxon>Fungi incertae sedis</taxon>
        <taxon>Mucoromycota</taxon>
        <taxon>Mortierellomycotina</taxon>
        <taxon>Mortierellomycetes</taxon>
        <taxon>Mortierellales</taxon>
        <taxon>Mortierellaceae</taxon>
        <taxon>Modicella</taxon>
    </lineage>
</organism>
<accession>A0A9P6IK34</accession>
<feature type="compositionally biased region" description="Basic and acidic residues" evidence="1">
    <location>
        <begin position="64"/>
        <end position="78"/>
    </location>
</feature>
<dbReference type="EMBL" id="JAAAHW010010527">
    <property type="protein sequence ID" value="KAF9925051.1"/>
    <property type="molecule type" value="Genomic_DNA"/>
</dbReference>
<sequence length="430" mass="48304">MKAVTAGRHNRKLHNRTSGTSARDDWANGLQAFVEDERLPFEVVGTSEALLEISKADACQETAQHMKRDLSQRSNNERTKRRAISPDPSRTIDTTSSSSSAIDTTSSSSSAITITPSSSSVITITPRSSGAIAIIPSLSSAIGITPNPPHNEHLNQPGFLVLGEQSRFIHGTQSSLTLGIYCEEYEEWSNQYEMTESPDFNDQANNFKSATSHRTLGDDLWNSFPAIEEGTSLQREYKYIWNVLSSVLTLWEAGVTFKPLANMEGWFTTFLYGPLLAIMFEVDNVQLLMTEKQGLAIRNVSQDAVFRIPQTLDLLVAEFKSISQYRSRKNDLEKLGNVLRENLLLARTHYPQVDDENLRMYGVYMGGVEVILMEARFVNTIITTYRVAEFNLPKDMRDVELLVRALLKFVSFKKRIEDTLNRFLASVPSV</sequence>
<evidence type="ECO:0000313" key="3">
    <source>
        <dbReference type="Proteomes" id="UP000749646"/>
    </source>
</evidence>
<feature type="compositionally biased region" description="Low complexity" evidence="1">
    <location>
        <begin position="85"/>
        <end position="114"/>
    </location>
</feature>
<comment type="caution">
    <text evidence="2">The sequence shown here is derived from an EMBL/GenBank/DDBJ whole genome shotgun (WGS) entry which is preliminary data.</text>
</comment>
<gene>
    <name evidence="2" type="ORF">BGZ65_007982</name>
</gene>
<feature type="region of interest" description="Disordered" evidence="1">
    <location>
        <begin position="62"/>
        <end position="114"/>
    </location>
</feature>
<evidence type="ECO:0000313" key="2">
    <source>
        <dbReference type="EMBL" id="KAF9925051.1"/>
    </source>
</evidence>
<proteinExistence type="predicted"/>
<feature type="region of interest" description="Disordered" evidence="1">
    <location>
        <begin position="1"/>
        <end position="23"/>
    </location>
</feature>
<keyword evidence="3" id="KW-1185">Reference proteome</keyword>
<reference evidence="2" key="1">
    <citation type="journal article" date="2020" name="Fungal Divers.">
        <title>Resolving the Mortierellaceae phylogeny through synthesis of multi-gene phylogenetics and phylogenomics.</title>
        <authorList>
            <person name="Vandepol N."/>
            <person name="Liber J."/>
            <person name="Desiro A."/>
            <person name="Na H."/>
            <person name="Kennedy M."/>
            <person name="Barry K."/>
            <person name="Grigoriev I.V."/>
            <person name="Miller A.N."/>
            <person name="O'Donnell K."/>
            <person name="Stajich J.E."/>
            <person name="Bonito G."/>
        </authorList>
    </citation>
    <scope>NUCLEOTIDE SEQUENCE</scope>
    <source>
        <strain evidence="2">MES-2147</strain>
    </source>
</reference>
<dbReference type="Proteomes" id="UP000749646">
    <property type="component" value="Unassembled WGS sequence"/>
</dbReference>
<evidence type="ECO:0000256" key="1">
    <source>
        <dbReference type="SAM" id="MobiDB-lite"/>
    </source>
</evidence>
<name>A0A9P6IK34_9FUNG</name>